<keyword evidence="2" id="KW-0238">DNA-binding</keyword>
<keyword evidence="6" id="KW-0614">Plasmid</keyword>
<dbReference type="Gene3D" id="1.10.10.60">
    <property type="entry name" value="Homeodomain-like"/>
    <property type="match status" value="1"/>
</dbReference>
<evidence type="ECO:0000259" key="5">
    <source>
        <dbReference type="PROSITE" id="PS01124"/>
    </source>
</evidence>
<evidence type="ECO:0000313" key="7">
    <source>
        <dbReference type="Proteomes" id="UP000249616"/>
    </source>
</evidence>
<dbReference type="SMART" id="SM00342">
    <property type="entry name" value="HTH_ARAC"/>
    <property type="match status" value="1"/>
</dbReference>
<keyword evidence="7" id="KW-1185">Reference proteome</keyword>
<evidence type="ECO:0000256" key="4">
    <source>
        <dbReference type="SAM" id="MobiDB-lite"/>
    </source>
</evidence>
<dbReference type="InterPro" id="IPR018062">
    <property type="entry name" value="HTH_AraC-typ_CS"/>
</dbReference>
<dbReference type="PANTHER" id="PTHR46796">
    <property type="entry name" value="HTH-TYPE TRANSCRIPTIONAL ACTIVATOR RHAS-RELATED"/>
    <property type="match status" value="1"/>
</dbReference>
<dbReference type="EMBL" id="CP030074">
    <property type="protein sequence ID" value="AWW43333.1"/>
    <property type="molecule type" value="Genomic_DNA"/>
</dbReference>
<sequence>MSGDRRRVSWSRTRTTGGQATRGGGPVNTTRVEHFTLDGVPPQEREQRWQEVVSATHFDTRVRLSPDHPGQAFRASARRVHVDDLALVDTRCDPCTGVRSRGRIQDGGADHVIVVFTRAGRETVAQGGDTRELRRGGGAVWDSTSATRFQVWEPLVKRSLIIPRSALREVGGPRGPVRGVLDQAEPATKLLADYLDVLARTAEELSPAAVASARTAALHLVSAALLADRGRSGPAAAGSVPLPLPLSLRRAAVVRWIERNLNRPDLTPALVAQGHGLSVRTLHRLFEESGETVAGFVRTRRLARARADLTAGEEPVSVIAARWGFADPSHFTRAFGEVYGTTPTRYRADARTRPGARVGADGADARVPSVGVERPVPGTQRQAVPQDGGQDRGTRPM</sequence>
<feature type="compositionally biased region" description="Low complexity" evidence="4">
    <location>
        <begin position="355"/>
        <end position="367"/>
    </location>
</feature>
<dbReference type="PANTHER" id="PTHR46796:SF6">
    <property type="entry name" value="ARAC SUBFAMILY"/>
    <property type="match status" value="1"/>
</dbReference>
<gene>
    <name evidence="6" type="ORF">DN051_42950</name>
</gene>
<feature type="region of interest" description="Disordered" evidence="4">
    <location>
        <begin position="351"/>
        <end position="397"/>
    </location>
</feature>
<dbReference type="InterPro" id="IPR020449">
    <property type="entry name" value="Tscrpt_reg_AraC-type_HTH"/>
</dbReference>
<dbReference type="InterPro" id="IPR035418">
    <property type="entry name" value="AraC-bd_2"/>
</dbReference>
<dbReference type="AlphaFoldDB" id="A0A2Z4JFA2"/>
<feature type="region of interest" description="Disordered" evidence="4">
    <location>
        <begin position="1"/>
        <end position="30"/>
    </location>
</feature>
<dbReference type="InterPro" id="IPR050204">
    <property type="entry name" value="AraC_XylS_family_regulators"/>
</dbReference>
<dbReference type="Pfam" id="PF12833">
    <property type="entry name" value="HTH_18"/>
    <property type="match status" value="1"/>
</dbReference>
<dbReference type="GO" id="GO:0043565">
    <property type="term" value="F:sequence-specific DNA binding"/>
    <property type="evidence" value="ECO:0007669"/>
    <property type="project" value="InterPro"/>
</dbReference>
<feature type="compositionally biased region" description="Low complexity" evidence="4">
    <location>
        <begin position="10"/>
        <end position="19"/>
    </location>
</feature>
<accession>A0A2Z4JFA2</accession>
<dbReference type="Pfam" id="PF14525">
    <property type="entry name" value="AraC_binding_2"/>
    <property type="match status" value="1"/>
</dbReference>
<dbReference type="Proteomes" id="UP000249616">
    <property type="component" value="Plasmid unnamed1"/>
</dbReference>
<name>A0A2Z4JFA2_9ACTN</name>
<evidence type="ECO:0000256" key="2">
    <source>
        <dbReference type="ARBA" id="ARBA00023125"/>
    </source>
</evidence>
<protein>
    <recommendedName>
        <fullName evidence="5">HTH araC/xylS-type domain-containing protein</fullName>
    </recommendedName>
</protein>
<dbReference type="KEGG" id="scad:DN051_42950"/>
<geneLocation type="plasmid" evidence="6 7">
    <name>unnamed1</name>
</geneLocation>
<evidence type="ECO:0000256" key="1">
    <source>
        <dbReference type="ARBA" id="ARBA00023015"/>
    </source>
</evidence>
<feature type="domain" description="HTH araC/xylS-type" evidence="5">
    <location>
        <begin position="251"/>
        <end position="349"/>
    </location>
</feature>
<keyword evidence="1" id="KW-0805">Transcription regulation</keyword>
<dbReference type="InterPro" id="IPR018060">
    <property type="entry name" value="HTH_AraC"/>
</dbReference>
<dbReference type="PROSITE" id="PS01124">
    <property type="entry name" value="HTH_ARAC_FAMILY_2"/>
    <property type="match status" value="1"/>
</dbReference>
<dbReference type="GO" id="GO:0003700">
    <property type="term" value="F:DNA-binding transcription factor activity"/>
    <property type="evidence" value="ECO:0007669"/>
    <property type="project" value="InterPro"/>
</dbReference>
<organism evidence="6 7">
    <name type="scientific">Streptomyces cadmiisoli</name>
    <dbReference type="NCBI Taxonomy" id="2184053"/>
    <lineage>
        <taxon>Bacteria</taxon>
        <taxon>Bacillati</taxon>
        <taxon>Actinomycetota</taxon>
        <taxon>Actinomycetes</taxon>
        <taxon>Kitasatosporales</taxon>
        <taxon>Streptomycetaceae</taxon>
        <taxon>Streptomyces</taxon>
        <taxon>Streptomyces aurantiacus group</taxon>
    </lineage>
</organism>
<proteinExistence type="predicted"/>
<dbReference type="PROSITE" id="PS00041">
    <property type="entry name" value="HTH_ARAC_FAMILY_1"/>
    <property type="match status" value="1"/>
</dbReference>
<dbReference type="InterPro" id="IPR009057">
    <property type="entry name" value="Homeodomain-like_sf"/>
</dbReference>
<evidence type="ECO:0000313" key="6">
    <source>
        <dbReference type="EMBL" id="AWW43333.1"/>
    </source>
</evidence>
<dbReference type="PRINTS" id="PR00032">
    <property type="entry name" value="HTHARAC"/>
</dbReference>
<keyword evidence="3" id="KW-0804">Transcription</keyword>
<dbReference type="SUPFAM" id="SSF46689">
    <property type="entry name" value="Homeodomain-like"/>
    <property type="match status" value="1"/>
</dbReference>
<evidence type="ECO:0000256" key="3">
    <source>
        <dbReference type="ARBA" id="ARBA00023163"/>
    </source>
</evidence>
<reference evidence="7" key="1">
    <citation type="submission" date="2018-06" db="EMBL/GenBank/DDBJ databases">
        <authorList>
            <person name="Li K."/>
        </authorList>
    </citation>
    <scope>NUCLEOTIDE SEQUENCE [LARGE SCALE GENOMIC DNA]</scope>
    <source>
        <strain evidence="7">ZFG47</strain>
        <plasmid evidence="7">unnamed1</plasmid>
    </source>
</reference>